<feature type="region of interest" description="Disordered" evidence="1">
    <location>
        <begin position="27"/>
        <end position="51"/>
    </location>
</feature>
<name>A0A835V1S5_VANPL</name>
<gene>
    <name evidence="2" type="ORF">HPP92_012486</name>
</gene>
<accession>A0A835V1S5</accession>
<dbReference type="EMBL" id="JADCNL010000005">
    <property type="protein sequence ID" value="KAG0481628.1"/>
    <property type="molecule type" value="Genomic_DNA"/>
</dbReference>
<organism evidence="2 3">
    <name type="scientific">Vanilla planifolia</name>
    <name type="common">Vanilla</name>
    <dbReference type="NCBI Taxonomy" id="51239"/>
    <lineage>
        <taxon>Eukaryota</taxon>
        <taxon>Viridiplantae</taxon>
        <taxon>Streptophyta</taxon>
        <taxon>Embryophyta</taxon>
        <taxon>Tracheophyta</taxon>
        <taxon>Spermatophyta</taxon>
        <taxon>Magnoliopsida</taxon>
        <taxon>Liliopsida</taxon>
        <taxon>Asparagales</taxon>
        <taxon>Orchidaceae</taxon>
        <taxon>Vanilloideae</taxon>
        <taxon>Vanilleae</taxon>
        <taxon>Vanilla</taxon>
    </lineage>
</organism>
<protein>
    <submittedName>
        <fullName evidence="2">Uncharacterized protein</fullName>
    </submittedName>
</protein>
<proteinExistence type="predicted"/>
<reference evidence="2 3" key="1">
    <citation type="journal article" date="2020" name="Nat. Food">
        <title>A phased Vanilla planifolia genome enables genetic improvement of flavour and production.</title>
        <authorList>
            <person name="Hasing T."/>
            <person name="Tang H."/>
            <person name="Brym M."/>
            <person name="Khazi F."/>
            <person name="Huang T."/>
            <person name="Chambers A.H."/>
        </authorList>
    </citation>
    <scope>NUCLEOTIDE SEQUENCE [LARGE SCALE GENOMIC DNA]</scope>
    <source>
        <tissue evidence="2">Leaf</tissue>
    </source>
</reference>
<dbReference type="Proteomes" id="UP000636800">
    <property type="component" value="Chromosome 5"/>
</dbReference>
<comment type="caution">
    <text evidence="2">The sequence shown here is derived from an EMBL/GenBank/DDBJ whole genome shotgun (WGS) entry which is preliminary data.</text>
</comment>
<dbReference type="OrthoDB" id="1894875at2759"/>
<keyword evidence="3" id="KW-1185">Reference proteome</keyword>
<evidence type="ECO:0000313" key="3">
    <source>
        <dbReference type="Proteomes" id="UP000636800"/>
    </source>
</evidence>
<evidence type="ECO:0000256" key="1">
    <source>
        <dbReference type="SAM" id="MobiDB-lite"/>
    </source>
</evidence>
<sequence length="51" mass="5617">MASKAKKKGNFMSHFEVFAIEKELSNVEGSPTRTKAQRVSFGCKASHSITD</sequence>
<evidence type="ECO:0000313" key="2">
    <source>
        <dbReference type="EMBL" id="KAG0481628.1"/>
    </source>
</evidence>
<dbReference type="AlphaFoldDB" id="A0A835V1S5"/>